<evidence type="ECO:0000256" key="4">
    <source>
        <dbReference type="ARBA" id="ARBA00023136"/>
    </source>
</evidence>
<organism evidence="9 10">
    <name type="scientific">Bodo saltans</name>
    <name type="common">Flagellated protozoan</name>
    <dbReference type="NCBI Taxonomy" id="75058"/>
    <lineage>
        <taxon>Eukaryota</taxon>
        <taxon>Discoba</taxon>
        <taxon>Euglenozoa</taxon>
        <taxon>Kinetoplastea</taxon>
        <taxon>Metakinetoplastina</taxon>
        <taxon>Eubodonida</taxon>
        <taxon>Bodonidae</taxon>
        <taxon>Bodo</taxon>
    </lineage>
</organism>
<evidence type="ECO:0000313" key="10">
    <source>
        <dbReference type="Proteomes" id="UP000051952"/>
    </source>
</evidence>
<keyword evidence="3 6" id="KW-1133">Transmembrane helix</keyword>
<dbReference type="GO" id="GO:0016020">
    <property type="term" value="C:membrane"/>
    <property type="evidence" value="ECO:0007669"/>
    <property type="project" value="UniProtKB-SubCell"/>
</dbReference>
<reference evidence="10" key="1">
    <citation type="submission" date="2015-09" db="EMBL/GenBank/DDBJ databases">
        <authorList>
            <consortium name="Pathogen Informatics"/>
        </authorList>
    </citation>
    <scope>NUCLEOTIDE SEQUENCE [LARGE SCALE GENOMIC DNA]</scope>
    <source>
        <strain evidence="10">Lake Konstanz</strain>
    </source>
</reference>
<feature type="transmembrane region" description="Helical" evidence="6">
    <location>
        <begin position="1331"/>
        <end position="1351"/>
    </location>
</feature>
<evidence type="ECO:0000256" key="1">
    <source>
        <dbReference type="ARBA" id="ARBA00004370"/>
    </source>
</evidence>
<dbReference type="PROSITE" id="PS50221">
    <property type="entry name" value="GAIN_B"/>
    <property type="match status" value="1"/>
</dbReference>
<evidence type="ECO:0000256" key="5">
    <source>
        <dbReference type="ARBA" id="ARBA00023157"/>
    </source>
</evidence>
<dbReference type="InterPro" id="IPR046338">
    <property type="entry name" value="GAIN_dom_sf"/>
</dbReference>
<feature type="domain" description="GAIN-B" evidence="8">
    <location>
        <begin position="1191"/>
        <end position="1334"/>
    </location>
</feature>
<sequence>MRTTTSLPRGVAALAGMIACCLVVGHHSIGVHAANASTSFDINFSQNSTNSTLWWSCTAFDFPETVSDDIFGLGAPATMCPRIFDCSTSYCQCISGSLGLRDEFFVCENATATNQALIGTCTKQRSVCLLLAGLNAAATTSSGPCYEWGQRVQLQYARWTVRLPTTVLFTSCTFGACSTIAQAYTTNTSSPMLATGNFSVANISSMCDFAFSANESMLINNTLSGTCQPIAQATMLPPVVASSTCSAVSSCLTMFCQCFGANASLCGDASSLANVLVTATISASMWDTCVPQYFDCVTSAAINVTVNTIGSGNLAAVSEKCVLWSLQAVQDYSLRLYQSLGSSAVREVVGLERANCLSSACALLTNASDFNATTLGREASCAVFHDTASGPELPFPYPDGVDCPATLSPTSPFAPLVGLASVNCSTIELCTHVSLCGCLSGNSSITECDPLWYRSQSVDRWTRCSANVVSCLVNLVYNTSVTMTGSGCSAWSNSLKTAYSNYYYASVTVESTLYNDCTALGCAFLGRHRPLALLAPNASSALCSFANVSVVPARLPCANYTCPDSSCSLTAKGCACAINATVLEATMVLPAASASIQTAGTLVYGTTVTARVSALYRVPSGVACGNFDFSSFLNYSWSLTPLISGTNPAASGSTTIVNGTAAATFASGIFQRNGWYNISVRIVTFFAQSDIVLTYTFQIVDPTPIASITAGGTTRRVSSSGFSITTFVQDVFLDTTAFSWSCSNATVGGAVCPLNLSYALVSSGNISGVVVPGVIPAGTWYVIFTYKAITSRLLVTVVDMVIPVTQIVIGGSPVYSTNYFMPTQTIPLASAVTYASGGTFSYAWTVNGIAAGTTSTIQLSAAALLITTTSVLASAVPNVITLTATSTTNTLAYGQATLIVYVAQMPTLSILNLTNRFSPNQPNATALSDSLSVLIASNVVNSTAITFGQTATLQASYYAVRSGGKLVKTPLFTTTSDVDYTLGTITRTVVETPLPNTVAASASVIFTVELAVNNIVISAVNRSFVVVVPPIGAATTAQTTLLATLTDAISAAPTIANLATLMQLTTTVAGVTSIATTLVTSMSSNVVNPSQIPADIQGVYLSALGSITTTISGSISTTLATQVTSVVNVLVSDASFSAADNAQGALNVLGSLPVSLVISVATMLTDRVVEGTEAGSSMIFTSGTLTVAVRQETASSFPSAVLQSSSAELAVPAGFQFPGTTPSSTSRVAIAVTESTTSPYSSSSAGAAMTSSTVNFRVMVNNAGIAVTNLAVPLIFNIKTTAPGRAACWYYNTLTGAWSQDGVTVIGVTGDEVTCSTTHLTSFGAFSSRSAAVHAALSTVAVLLVVLLQLLA</sequence>
<protein>
    <submittedName>
        <fullName evidence="9">GPI-anchored surface protein, putative</fullName>
    </submittedName>
</protein>
<evidence type="ECO:0000256" key="7">
    <source>
        <dbReference type="SAM" id="SignalP"/>
    </source>
</evidence>
<dbReference type="Proteomes" id="UP000051952">
    <property type="component" value="Unassembled WGS sequence"/>
</dbReference>
<name>A0A0S4IWE9_BODSA</name>
<keyword evidence="5" id="KW-1015">Disulfide bond</keyword>
<dbReference type="InterPro" id="IPR057244">
    <property type="entry name" value="GAIN_B"/>
</dbReference>
<evidence type="ECO:0000256" key="2">
    <source>
        <dbReference type="ARBA" id="ARBA00022692"/>
    </source>
</evidence>
<keyword evidence="4 6" id="KW-0472">Membrane</keyword>
<evidence type="ECO:0000259" key="8">
    <source>
        <dbReference type="PROSITE" id="PS50221"/>
    </source>
</evidence>
<dbReference type="Pfam" id="PF01825">
    <property type="entry name" value="GPS"/>
    <property type="match status" value="1"/>
</dbReference>
<feature type="signal peptide" evidence="7">
    <location>
        <begin position="1"/>
        <end position="33"/>
    </location>
</feature>
<dbReference type="SMART" id="SM00303">
    <property type="entry name" value="GPS"/>
    <property type="match status" value="1"/>
</dbReference>
<keyword evidence="10" id="KW-1185">Reference proteome</keyword>
<accession>A0A0S4IWE9</accession>
<keyword evidence="2 6" id="KW-0812">Transmembrane</keyword>
<dbReference type="Gene3D" id="2.60.220.50">
    <property type="match status" value="1"/>
</dbReference>
<dbReference type="EMBL" id="CYKH01000548">
    <property type="protein sequence ID" value="CUG05840.1"/>
    <property type="molecule type" value="Genomic_DNA"/>
</dbReference>
<proteinExistence type="predicted"/>
<dbReference type="VEuPathDB" id="TriTrypDB:BSAL_04815"/>
<dbReference type="PROSITE" id="PS51257">
    <property type="entry name" value="PROKAR_LIPOPROTEIN"/>
    <property type="match status" value="1"/>
</dbReference>
<dbReference type="InterPro" id="IPR000203">
    <property type="entry name" value="GPS"/>
</dbReference>
<evidence type="ECO:0000256" key="3">
    <source>
        <dbReference type="ARBA" id="ARBA00022989"/>
    </source>
</evidence>
<keyword evidence="7" id="KW-0732">Signal</keyword>
<evidence type="ECO:0000256" key="6">
    <source>
        <dbReference type="SAM" id="Phobius"/>
    </source>
</evidence>
<evidence type="ECO:0000313" key="9">
    <source>
        <dbReference type="EMBL" id="CUG05840.1"/>
    </source>
</evidence>
<feature type="chain" id="PRO_5006621665" evidence="7">
    <location>
        <begin position="34"/>
        <end position="1352"/>
    </location>
</feature>
<gene>
    <name evidence="9" type="ORF">BSAL_04815</name>
</gene>
<comment type="subcellular location">
    <subcellularLocation>
        <location evidence="1">Membrane</location>
    </subcellularLocation>
</comment>